<keyword evidence="1" id="KW-0732">Signal</keyword>
<dbReference type="RefSeq" id="WP_051191313.1">
    <property type="nucleotide sequence ID" value="NZ_BMWY01000001.1"/>
</dbReference>
<reference evidence="3" key="1">
    <citation type="journal article" date="2019" name="Int. J. Syst. Evol. Microbiol.">
        <title>The Global Catalogue of Microorganisms (GCM) 10K type strain sequencing project: providing services to taxonomists for standard genome sequencing and annotation.</title>
        <authorList>
            <consortium name="The Broad Institute Genomics Platform"/>
            <consortium name="The Broad Institute Genome Sequencing Center for Infectious Disease"/>
            <person name="Wu L."/>
            <person name="Ma J."/>
        </authorList>
    </citation>
    <scope>NUCLEOTIDE SEQUENCE [LARGE SCALE GENOMIC DNA]</scope>
    <source>
        <strain evidence="3">KCTC 12708</strain>
    </source>
</reference>
<dbReference type="InterPro" id="IPR032774">
    <property type="entry name" value="WG_beta_rep"/>
</dbReference>
<gene>
    <name evidence="2" type="ORF">GCM10008088_01820</name>
</gene>
<comment type="caution">
    <text evidence="2">The sequence shown here is derived from an EMBL/GenBank/DDBJ whole genome shotgun (WGS) entry which is preliminary data.</text>
</comment>
<name>A0ABQ3BH29_9FLAO</name>
<dbReference type="Pfam" id="PF14903">
    <property type="entry name" value="WG_beta_rep"/>
    <property type="match status" value="3"/>
</dbReference>
<evidence type="ECO:0000256" key="1">
    <source>
        <dbReference type="SAM" id="SignalP"/>
    </source>
</evidence>
<protein>
    <recommendedName>
        <fullName evidence="4">WG containing repeat-containing protein</fullName>
    </recommendedName>
</protein>
<proteinExistence type="predicted"/>
<evidence type="ECO:0000313" key="2">
    <source>
        <dbReference type="EMBL" id="GGZ44453.1"/>
    </source>
</evidence>
<keyword evidence="3" id="KW-1185">Reference proteome</keyword>
<sequence>MKIKLLITISFLLLIFSVRAQHQQKYDFIDSFTEGFAPIKQNEKWGFISQSEKLIVKPTYDYVFPFSEGMAVVVENGKWGYVNTKGKVVITPQYRFASHFSNGLARVFKDGKYGFIDKKNETKISFEYEDAEDFKNGLAVVAQDKEKEYGVEREYSLINENQNELTKKNYSWISNTFNNVYKSMDWDDTLVFFKIKDKMIENISSTEFDDLRRNFLSHKDAAARKILKANNIEFDGIWSFSENMVVFNLNNLYGFFNENNKKLVKPQYARVGEKFKDGLLAVKLNNSYFFVDKIGNPVSINLINPVEKAEEYEASYGIDTYSLVTARDYFNKVVAPAPPPPPAPEIIELVEDDVEIEEEVIASKDTYERVTVNPELGMDVPFTAVDQVPIMPGCEDAANQKKCTSIKINEFFEENYNKSLASNIGLSGIQRVYLRFKINTTGDVVYIQARAPHPKLEEEALRVARELPTMIAGEEKGKKVGVLYSLPIIFDVE</sequence>
<dbReference type="SUPFAM" id="SSF69360">
    <property type="entry name" value="Cell wall binding repeat"/>
    <property type="match status" value="1"/>
</dbReference>
<evidence type="ECO:0008006" key="4">
    <source>
        <dbReference type="Google" id="ProtNLM"/>
    </source>
</evidence>
<evidence type="ECO:0000313" key="3">
    <source>
        <dbReference type="Proteomes" id="UP000615593"/>
    </source>
</evidence>
<dbReference type="Gene3D" id="3.30.1150.10">
    <property type="match status" value="1"/>
</dbReference>
<dbReference type="PANTHER" id="PTHR37841:SF1">
    <property type="entry name" value="DUF3298 DOMAIN-CONTAINING PROTEIN"/>
    <property type="match status" value="1"/>
</dbReference>
<dbReference type="Proteomes" id="UP000615593">
    <property type="component" value="Unassembled WGS sequence"/>
</dbReference>
<organism evidence="2 3">
    <name type="scientific">Mesonia mobilis</name>
    <dbReference type="NCBI Taxonomy" id="369791"/>
    <lineage>
        <taxon>Bacteria</taxon>
        <taxon>Pseudomonadati</taxon>
        <taxon>Bacteroidota</taxon>
        <taxon>Flavobacteriia</taxon>
        <taxon>Flavobacteriales</taxon>
        <taxon>Flavobacteriaceae</taxon>
        <taxon>Mesonia</taxon>
    </lineage>
</organism>
<accession>A0ABQ3BH29</accession>
<dbReference type="GeneID" id="94367823"/>
<dbReference type="PANTHER" id="PTHR37841">
    <property type="entry name" value="GLR2918 PROTEIN"/>
    <property type="match status" value="1"/>
</dbReference>
<dbReference type="EMBL" id="BMWY01000001">
    <property type="protein sequence ID" value="GGZ44453.1"/>
    <property type="molecule type" value="Genomic_DNA"/>
</dbReference>
<feature type="signal peptide" evidence="1">
    <location>
        <begin position="1"/>
        <end position="20"/>
    </location>
</feature>
<feature type="chain" id="PRO_5046690654" description="WG containing repeat-containing protein" evidence="1">
    <location>
        <begin position="21"/>
        <end position="493"/>
    </location>
</feature>